<sequence length="341" mass="36874">MSDIPGLAVAETGAIDAARFEAEIAHGYRPVVMRGLAAHWPAVRAAQRSDRAIGEHIVSFDGGRSADVMVAQSDIGGRFFYNDDLSGFNFERAKAPIPTLVDQLIALQGVPGAPAIYAGAAAAGEFLPGWAETNVLPLPTPEAVPRVWLGNESRVSTHYDVSSNVAVVVAGRRRFCLFPPEQGPNLYVGPLDVTIAGQPVSLVDLEAPDLDRYPRFADARAQMQVTMLEPGDAIFIPSMWWHDVKALGRFNVLVNYWWGQGGAASPFPALIHAILAILAIRDLPEGERAAVRGWFDQYVFGDEAKAAAAHLPEAMRGVLGEPSPERTDSIRGYLARTLERL</sequence>
<name>A0A5E7ZE05_9SPHN</name>
<proteinExistence type="predicted"/>
<dbReference type="Pfam" id="PF13621">
    <property type="entry name" value="Cupin_8"/>
    <property type="match status" value="1"/>
</dbReference>
<reference evidence="2 3" key="1">
    <citation type="submission" date="2019-09" db="EMBL/GenBank/DDBJ databases">
        <authorList>
            <person name="Dittami M. S."/>
        </authorList>
    </citation>
    <scope>NUCLEOTIDE SEQUENCE [LARGE SCALE GENOMIC DNA]</scope>
    <source>
        <strain evidence="2">SPHINGO391</strain>
    </source>
</reference>
<dbReference type="Proteomes" id="UP000326857">
    <property type="component" value="Unassembled WGS sequence"/>
</dbReference>
<gene>
    <name evidence="2" type="ORF">SPHINGO391_440275</name>
</gene>
<dbReference type="PROSITE" id="PS51184">
    <property type="entry name" value="JMJC"/>
    <property type="match status" value="1"/>
</dbReference>
<dbReference type="SUPFAM" id="SSF51197">
    <property type="entry name" value="Clavaminate synthase-like"/>
    <property type="match status" value="1"/>
</dbReference>
<dbReference type="InterPro" id="IPR041667">
    <property type="entry name" value="Cupin_8"/>
</dbReference>
<protein>
    <recommendedName>
        <fullName evidence="1">JmjC domain-containing protein</fullName>
    </recommendedName>
</protein>
<organism evidence="2 3">
    <name type="scientific">Sphingomonas aurantiaca</name>
    <dbReference type="NCBI Taxonomy" id="185949"/>
    <lineage>
        <taxon>Bacteria</taxon>
        <taxon>Pseudomonadati</taxon>
        <taxon>Pseudomonadota</taxon>
        <taxon>Alphaproteobacteria</taxon>
        <taxon>Sphingomonadales</taxon>
        <taxon>Sphingomonadaceae</taxon>
        <taxon>Sphingomonas</taxon>
    </lineage>
</organism>
<accession>A0A5E7ZE05</accession>
<dbReference type="PANTHER" id="PTHR12461:SF105">
    <property type="entry name" value="HYPOXIA-INDUCIBLE FACTOR 1-ALPHA INHIBITOR"/>
    <property type="match status" value="1"/>
</dbReference>
<dbReference type="AlphaFoldDB" id="A0A5E7ZE05"/>
<dbReference type="EMBL" id="CABVLI010000039">
    <property type="protein sequence ID" value="VVT14847.1"/>
    <property type="molecule type" value="Genomic_DNA"/>
</dbReference>
<feature type="domain" description="JmjC" evidence="1">
    <location>
        <begin position="125"/>
        <end position="275"/>
    </location>
</feature>
<evidence type="ECO:0000313" key="2">
    <source>
        <dbReference type="EMBL" id="VVT14847.1"/>
    </source>
</evidence>
<dbReference type="Gene3D" id="2.60.120.650">
    <property type="entry name" value="Cupin"/>
    <property type="match status" value="1"/>
</dbReference>
<evidence type="ECO:0000313" key="3">
    <source>
        <dbReference type="Proteomes" id="UP000326857"/>
    </source>
</evidence>
<dbReference type="InterPro" id="IPR003347">
    <property type="entry name" value="JmjC_dom"/>
</dbReference>
<evidence type="ECO:0000259" key="1">
    <source>
        <dbReference type="PROSITE" id="PS51184"/>
    </source>
</evidence>
<dbReference type="PANTHER" id="PTHR12461">
    <property type="entry name" value="HYPOXIA-INDUCIBLE FACTOR 1 ALPHA INHIBITOR-RELATED"/>
    <property type="match status" value="1"/>
</dbReference>
<dbReference type="RefSeq" id="WP_151990860.1">
    <property type="nucleotide sequence ID" value="NZ_LR701528.1"/>
</dbReference>
<dbReference type="SMART" id="SM00558">
    <property type="entry name" value="JmjC"/>
    <property type="match status" value="1"/>
</dbReference>